<evidence type="ECO:0000256" key="9">
    <source>
        <dbReference type="ARBA" id="ARBA00022729"/>
    </source>
</evidence>
<evidence type="ECO:0000259" key="22">
    <source>
        <dbReference type="PROSITE" id="PS50011"/>
    </source>
</evidence>
<evidence type="ECO:0000256" key="21">
    <source>
        <dbReference type="SAM" id="Phobius"/>
    </source>
</evidence>
<evidence type="ECO:0000256" key="20">
    <source>
        <dbReference type="PROSITE-ProRule" id="PRU10141"/>
    </source>
</evidence>
<dbReference type="InterPro" id="IPR019825">
    <property type="entry name" value="Lectin_legB_Mn/Ca_BS"/>
</dbReference>
<dbReference type="SUPFAM" id="SSF49899">
    <property type="entry name" value="Concanavalin A-like lectins/glucanases"/>
    <property type="match status" value="1"/>
</dbReference>
<keyword evidence="7" id="KW-0808">Transferase</keyword>
<evidence type="ECO:0000313" key="23">
    <source>
        <dbReference type="EMBL" id="KAG0501349.1"/>
    </source>
</evidence>
<evidence type="ECO:0000256" key="17">
    <source>
        <dbReference type="ARBA" id="ARBA00023180"/>
    </source>
</evidence>
<evidence type="ECO:0000313" key="24">
    <source>
        <dbReference type="Proteomes" id="UP000639772"/>
    </source>
</evidence>
<dbReference type="AlphaFoldDB" id="A0A835RZS6"/>
<comment type="subcellular location">
    <subcellularLocation>
        <location evidence="1">Cell membrane</location>
        <topology evidence="1">Single-pass type I membrane protein</topology>
    </subcellularLocation>
</comment>
<evidence type="ECO:0000256" key="4">
    <source>
        <dbReference type="ARBA" id="ARBA00012513"/>
    </source>
</evidence>
<keyword evidence="9" id="KW-0732">Signal</keyword>
<keyword evidence="15 21" id="KW-0472">Membrane</keyword>
<evidence type="ECO:0000256" key="12">
    <source>
        <dbReference type="ARBA" id="ARBA00022777"/>
    </source>
</evidence>
<evidence type="ECO:0000256" key="1">
    <source>
        <dbReference type="ARBA" id="ARBA00004251"/>
    </source>
</evidence>
<dbReference type="Gene3D" id="3.30.200.20">
    <property type="entry name" value="Phosphorylase Kinase, domain 1"/>
    <property type="match status" value="1"/>
</dbReference>
<keyword evidence="13 20" id="KW-0067">ATP-binding</keyword>
<keyword evidence="16" id="KW-0675">Receptor</keyword>
<dbReference type="SUPFAM" id="SSF56112">
    <property type="entry name" value="Protein kinase-like (PK-like)"/>
    <property type="match status" value="1"/>
</dbReference>
<evidence type="ECO:0000256" key="15">
    <source>
        <dbReference type="ARBA" id="ARBA00023136"/>
    </source>
</evidence>
<keyword evidence="6" id="KW-0723">Serine/threonine-protein kinase</keyword>
<keyword evidence="5" id="KW-1003">Cell membrane</keyword>
<comment type="caution">
    <text evidence="23">The sequence shown here is derived from an EMBL/GenBank/DDBJ whole genome shotgun (WGS) entry which is preliminary data.</text>
</comment>
<dbReference type="Gene3D" id="1.10.510.10">
    <property type="entry name" value="Transferase(Phosphotransferase) domain 1"/>
    <property type="match status" value="1"/>
</dbReference>
<accession>A0A835RZS6</accession>
<comment type="similarity">
    <text evidence="2">In the N-terminal section; belongs to the leguminous lectin family.</text>
</comment>
<evidence type="ECO:0000256" key="16">
    <source>
        <dbReference type="ARBA" id="ARBA00023170"/>
    </source>
</evidence>
<organism evidence="23 24">
    <name type="scientific">Vanilla planifolia</name>
    <name type="common">Vanilla</name>
    <dbReference type="NCBI Taxonomy" id="51239"/>
    <lineage>
        <taxon>Eukaryota</taxon>
        <taxon>Viridiplantae</taxon>
        <taxon>Streptophyta</taxon>
        <taxon>Embryophyta</taxon>
        <taxon>Tracheophyta</taxon>
        <taxon>Spermatophyta</taxon>
        <taxon>Magnoliopsida</taxon>
        <taxon>Liliopsida</taxon>
        <taxon>Asparagales</taxon>
        <taxon>Orchidaceae</taxon>
        <taxon>Vanilloideae</taxon>
        <taxon>Vanilleae</taxon>
        <taxon>Vanilla</taxon>
    </lineage>
</organism>
<name>A0A835RZS6_VANPL</name>
<dbReference type="GO" id="GO:0005886">
    <property type="term" value="C:plasma membrane"/>
    <property type="evidence" value="ECO:0007669"/>
    <property type="project" value="UniProtKB-SubCell"/>
</dbReference>
<dbReference type="Gene3D" id="2.60.120.200">
    <property type="match status" value="1"/>
</dbReference>
<comment type="similarity">
    <text evidence="3">In the C-terminal section; belongs to the protein kinase superfamily. Ser/Thr protein kinase family.</text>
</comment>
<dbReference type="FunFam" id="3.30.200.20:FF:000112">
    <property type="entry name" value="Lectin-domain containing receptor kinase A4.3"/>
    <property type="match status" value="1"/>
</dbReference>
<evidence type="ECO:0000256" key="3">
    <source>
        <dbReference type="ARBA" id="ARBA00010217"/>
    </source>
</evidence>
<dbReference type="PANTHER" id="PTHR27007">
    <property type="match status" value="1"/>
</dbReference>
<dbReference type="EMBL" id="JADCNM010000001">
    <property type="protein sequence ID" value="KAG0501349.1"/>
    <property type="molecule type" value="Genomic_DNA"/>
</dbReference>
<feature type="transmembrane region" description="Helical" evidence="21">
    <location>
        <begin position="334"/>
        <end position="358"/>
    </location>
</feature>
<dbReference type="PROSITE" id="PS00307">
    <property type="entry name" value="LECTIN_LEGUME_BETA"/>
    <property type="match status" value="1"/>
</dbReference>
<gene>
    <name evidence="23" type="ORF">HPP92_001421</name>
</gene>
<proteinExistence type="inferred from homology"/>
<dbReference type="OrthoDB" id="543442at2759"/>
<evidence type="ECO:0000256" key="13">
    <source>
        <dbReference type="ARBA" id="ARBA00022840"/>
    </source>
</evidence>
<dbReference type="InterPro" id="IPR011009">
    <property type="entry name" value="Kinase-like_dom_sf"/>
</dbReference>
<dbReference type="Pfam" id="PF00139">
    <property type="entry name" value="Lectin_legB"/>
    <property type="match status" value="1"/>
</dbReference>
<dbReference type="CDD" id="cd06899">
    <property type="entry name" value="lectin_legume_LecRK_Arcelin_ConA"/>
    <property type="match status" value="1"/>
</dbReference>
<dbReference type="Pfam" id="PF00069">
    <property type="entry name" value="Pkinase"/>
    <property type="match status" value="1"/>
</dbReference>
<feature type="binding site" evidence="20">
    <location>
        <position position="421"/>
    </location>
    <ligand>
        <name>ATP</name>
        <dbReference type="ChEBI" id="CHEBI:30616"/>
    </ligand>
</feature>
<evidence type="ECO:0000256" key="19">
    <source>
        <dbReference type="ARBA" id="ARBA00048679"/>
    </source>
</evidence>
<dbReference type="Proteomes" id="UP000639772">
    <property type="component" value="Chromosome 1"/>
</dbReference>
<dbReference type="InterPro" id="IPR013320">
    <property type="entry name" value="ConA-like_dom_sf"/>
</dbReference>
<keyword evidence="11 20" id="KW-0547">Nucleotide-binding</keyword>
<evidence type="ECO:0000256" key="2">
    <source>
        <dbReference type="ARBA" id="ARBA00008536"/>
    </source>
</evidence>
<dbReference type="GO" id="GO:0005524">
    <property type="term" value="F:ATP binding"/>
    <property type="evidence" value="ECO:0007669"/>
    <property type="project" value="UniProtKB-UniRule"/>
</dbReference>
<dbReference type="PROSITE" id="PS00108">
    <property type="entry name" value="PROTEIN_KINASE_ST"/>
    <property type="match status" value="1"/>
</dbReference>
<keyword evidence="14 21" id="KW-1133">Transmembrane helix</keyword>
<keyword evidence="17" id="KW-0325">Glycoprotein</keyword>
<dbReference type="InterPro" id="IPR001220">
    <property type="entry name" value="Legume_lectin_dom"/>
</dbReference>
<dbReference type="InterPro" id="IPR050528">
    <property type="entry name" value="L-type_Lectin-RKs"/>
</dbReference>
<evidence type="ECO:0000256" key="18">
    <source>
        <dbReference type="ARBA" id="ARBA00047899"/>
    </source>
</evidence>
<evidence type="ECO:0000256" key="10">
    <source>
        <dbReference type="ARBA" id="ARBA00022734"/>
    </source>
</evidence>
<evidence type="ECO:0000256" key="8">
    <source>
        <dbReference type="ARBA" id="ARBA00022692"/>
    </source>
</evidence>
<evidence type="ECO:0000256" key="11">
    <source>
        <dbReference type="ARBA" id="ARBA00022741"/>
    </source>
</evidence>
<dbReference type="InterPro" id="IPR000719">
    <property type="entry name" value="Prot_kinase_dom"/>
</dbReference>
<dbReference type="PROSITE" id="PS50011">
    <property type="entry name" value="PROTEIN_KINASE_DOM"/>
    <property type="match status" value="1"/>
</dbReference>
<feature type="domain" description="Protein kinase" evidence="22">
    <location>
        <begin position="392"/>
        <end position="668"/>
    </location>
</feature>
<dbReference type="GO" id="GO:0030246">
    <property type="term" value="F:carbohydrate binding"/>
    <property type="evidence" value="ECO:0007669"/>
    <property type="project" value="UniProtKB-KW"/>
</dbReference>
<keyword evidence="12" id="KW-0418">Kinase</keyword>
<evidence type="ECO:0000256" key="6">
    <source>
        <dbReference type="ARBA" id="ARBA00022527"/>
    </source>
</evidence>
<dbReference type="InterPro" id="IPR008271">
    <property type="entry name" value="Ser/Thr_kinase_AS"/>
</dbReference>
<keyword evidence="10" id="KW-0430">Lectin</keyword>
<sequence length="714" mass="78985">MKKEMFKKNIISIPTKFLRAHDRGILKGCEERRRRRGEVIMLRKFSAILTFIVLVAATAASARSGSGFVFNGFNDAHLQLNGASEIQPNGLLRLTNFTQNIVGHAFYPIPFPFLNSSGKPLSFSTSFVLAILSQYKEVSSHGMAFAITASSKLSAVLPSQHLGLFNLTHNGDVRNHILAVELDTIQNTEFNDINDNHVGIDVNGLTSLASAPASFFIDSSGILFQNLSLISGDPFRVWAEYDAKNMELNVTLAPLFTPKPKLPLLSTKLDLSSVLLENMYVGFASSTGTPAGSHYILGWSFSAGGTAEELELSNLPPLPPREAKEGDGWKKMRLLIILIPTISIVITALICGGFAFLLKNKKKFAEVVEPWEAEYGTRRFSYKDLYGATKGFSEGNLLGQGGFGEVYKGTLPKFNLEIAVKRISHDSKQGMKEFVAEIASMGRLRHRNLVQLLGYSRRRNELLLVYDFMPNMSLDKYIFCRKEDSLDWSRRFKVIRGISAGLLYLHEEWEQVVLHRDIKASNVLLDADFNGKLGDFGLARLHDHGSNLQATKVVGTLGYLAPELSRTSKSTTSSDVFGFGAFLLELACGKRPIELKTTGVELVLVDWVAELMKKGQILEARDRRLGEDCVADEVELVLRLGLMCSHPEPAARPSMRKVVRYLDREAPLPDLSMEDLDAFQWSSRRNNLGIGGSISSDSGTVTIILSDNACLFSS</sequence>
<dbReference type="InterPro" id="IPR017441">
    <property type="entry name" value="Protein_kinase_ATP_BS"/>
</dbReference>
<protein>
    <recommendedName>
        <fullName evidence="4">non-specific serine/threonine protein kinase</fullName>
        <ecNumber evidence="4">2.7.11.1</ecNumber>
    </recommendedName>
</protein>
<keyword evidence="8 21" id="KW-0812">Transmembrane</keyword>
<reference evidence="23 24" key="1">
    <citation type="journal article" date="2020" name="Nat. Food">
        <title>A phased Vanilla planifolia genome enables genetic improvement of flavour and production.</title>
        <authorList>
            <person name="Hasing T."/>
            <person name="Tang H."/>
            <person name="Brym M."/>
            <person name="Khazi F."/>
            <person name="Huang T."/>
            <person name="Chambers A.H."/>
        </authorList>
    </citation>
    <scope>NUCLEOTIDE SEQUENCE [LARGE SCALE GENOMIC DNA]</scope>
    <source>
        <tissue evidence="23">Leaf</tissue>
    </source>
</reference>
<comment type="catalytic activity">
    <reaction evidence="19">
        <text>L-seryl-[protein] + ATP = O-phospho-L-seryl-[protein] + ADP + H(+)</text>
        <dbReference type="Rhea" id="RHEA:17989"/>
        <dbReference type="Rhea" id="RHEA-COMP:9863"/>
        <dbReference type="Rhea" id="RHEA-COMP:11604"/>
        <dbReference type="ChEBI" id="CHEBI:15378"/>
        <dbReference type="ChEBI" id="CHEBI:29999"/>
        <dbReference type="ChEBI" id="CHEBI:30616"/>
        <dbReference type="ChEBI" id="CHEBI:83421"/>
        <dbReference type="ChEBI" id="CHEBI:456216"/>
        <dbReference type="EC" id="2.7.11.1"/>
    </reaction>
</comment>
<dbReference type="FunFam" id="1.10.510.10:FF:000108">
    <property type="entry name" value="L-type lectin-domain containing receptor kinase S.4"/>
    <property type="match status" value="1"/>
</dbReference>
<dbReference type="EC" id="2.7.11.1" evidence="4"/>
<evidence type="ECO:0000256" key="5">
    <source>
        <dbReference type="ARBA" id="ARBA00022475"/>
    </source>
</evidence>
<dbReference type="FunFam" id="2.60.120.200:FF:000112">
    <property type="entry name" value="L-type lectin-domain containing receptor kinase V.9"/>
    <property type="match status" value="1"/>
</dbReference>
<dbReference type="GO" id="GO:0004674">
    <property type="term" value="F:protein serine/threonine kinase activity"/>
    <property type="evidence" value="ECO:0007669"/>
    <property type="project" value="UniProtKB-KW"/>
</dbReference>
<evidence type="ECO:0000256" key="14">
    <source>
        <dbReference type="ARBA" id="ARBA00022989"/>
    </source>
</evidence>
<dbReference type="PROSITE" id="PS00107">
    <property type="entry name" value="PROTEIN_KINASE_ATP"/>
    <property type="match status" value="1"/>
</dbReference>
<comment type="catalytic activity">
    <reaction evidence="18">
        <text>L-threonyl-[protein] + ATP = O-phospho-L-threonyl-[protein] + ADP + H(+)</text>
        <dbReference type="Rhea" id="RHEA:46608"/>
        <dbReference type="Rhea" id="RHEA-COMP:11060"/>
        <dbReference type="Rhea" id="RHEA-COMP:11605"/>
        <dbReference type="ChEBI" id="CHEBI:15378"/>
        <dbReference type="ChEBI" id="CHEBI:30013"/>
        <dbReference type="ChEBI" id="CHEBI:30616"/>
        <dbReference type="ChEBI" id="CHEBI:61977"/>
        <dbReference type="ChEBI" id="CHEBI:456216"/>
        <dbReference type="EC" id="2.7.11.1"/>
    </reaction>
</comment>
<dbReference type="SMART" id="SM00220">
    <property type="entry name" value="S_TKc"/>
    <property type="match status" value="1"/>
</dbReference>
<evidence type="ECO:0000256" key="7">
    <source>
        <dbReference type="ARBA" id="ARBA00022679"/>
    </source>
</evidence>